<dbReference type="Pfam" id="PF13542">
    <property type="entry name" value="HTH_Tnp_ISL3"/>
    <property type="match status" value="1"/>
</dbReference>
<dbReference type="AlphaFoldDB" id="T0YPE4"/>
<dbReference type="EMBL" id="AUZY01011704">
    <property type="protein sequence ID" value="EQD33612.1"/>
    <property type="molecule type" value="Genomic_DNA"/>
</dbReference>
<dbReference type="Pfam" id="PF01610">
    <property type="entry name" value="DDE_Tnp_ISL3"/>
    <property type="match status" value="1"/>
</dbReference>
<dbReference type="PANTHER" id="PTHR33498">
    <property type="entry name" value="TRANSPOSASE FOR INSERTION SEQUENCE ELEMENT IS1557"/>
    <property type="match status" value="1"/>
</dbReference>
<dbReference type="InterPro" id="IPR047951">
    <property type="entry name" value="Transpos_ISL3"/>
</dbReference>
<feature type="non-terminal residue" evidence="4">
    <location>
        <position position="252"/>
    </location>
</feature>
<protein>
    <submittedName>
        <fullName evidence="4">Transposase, IS204/IS1001/IS1096/IS1165 family protein</fullName>
    </submittedName>
</protein>
<evidence type="ECO:0000259" key="2">
    <source>
        <dbReference type="Pfam" id="PF01610"/>
    </source>
</evidence>
<evidence type="ECO:0000259" key="3">
    <source>
        <dbReference type="Pfam" id="PF13542"/>
    </source>
</evidence>
<feature type="domain" description="Transposase IS204/IS1001/IS1096/IS1165 helix-turn-helix" evidence="3">
    <location>
        <begin position="1"/>
        <end position="45"/>
    </location>
</feature>
<name>T0YPE4_9ZZZZ</name>
<feature type="non-terminal residue" evidence="4">
    <location>
        <position position="1"/>
    </location>
</feature>
<organism evidence="4">
    <name type="scientific">mine drainage metagenome</name>
    <dbReference type="NCBI Taxonomy" id="410659"/>
    <lineage>
        <taxon>unclassified sequences</taxon>
        <taxon>metagenomes</taxon>
        <taxon>ecological metagenomes</taxon>
    </lineage>
</organism>
<sequence length="252" mass="28432">ARPGSGFTLLFEALVMLLAKAMPMRDLSRLVGEHDTRLWRVVKHYGEDARAKADFSEVETLAVDETSSQRGHNYITLVAEPEKARILFATVGRDSATIVRFREDFEQHGGQADAVKEIALDMSAAFIKGMSETFAQAALVFDRFHATKLLTDAMDEVRRAEQRMQPVLKNSRYLWLRNAEDLRTDQITDLSELRSLHLKTARAYNLKMAFQDFYDQSPGRGRGLPSALVQLGHPKQAAARRQSRQDDPKALA</sequence>
<dbReference type="InterPro" id="IPR032877">
    <property type="entry name" value="Transposase_HTH"/>
</dbReference>
<proteinExistence type="predicted"/>
<feature type="compositionally biased region" description="Basic and acidic residues" evidence="1">
    <location>
        <begin position="243"/>
        <end position="252"/>
    </location>
</feature>
<reference evidence="4" key="2">
    <citation type="journal article" date="2014" name="ISME J.">
        <title>Microbial stratification in low pH oxic and suboxic macroscopic growths along an acid mine drainage.</title>
        <authorList>
            <person name="Mendez-Garcia C."/>
            <person name="Mesa V."/>
            <person name="Sprenger R.R."/>
            <person name="Richter M."/>
            <person name="Diez M.S."/>
            <person name="Solano J."/>
            <person name="Bargiela R."/>
            <person name="Golyshina O.V."/>
            <person name="Manteca A."/>
            <person name="Ramos J.L."/>
            <person name="Gallego J.R."/>
            <person name="Llorente I."/>
            <person name="Martins Dos Santos V.A."/>
            <person name="Jensen O.N."/>
            <person name="Pelaez A.I."/>
            <person name="Sanchez J."/>
            <person name="Ferrer M."/>
        </authorList>
    </citation>
    <scope>NUCLEOTIDE SEQUENCE</scope>
</reference>
<evidence type="ECO:0000256" key="1">
    <source>
        <dbReference type="SAM" id="MobiDB-lite"/>
    </source>
</evidence>
<comment type="caution">
    <text evidence="4">The sequence shown here is derived from an EMBL/GenBank/DDBJ whole genome shotgun (WGS) entry which is preliminary data.</text>
</comment>
<accession>T0YPE4</accession>
<gene>
    <name evidence="4" type="ORF">B1B_17522</name>
</gene>
<dbReference type="PANTHER" id="PTHR33498:SF1">
    <property type="entry name" value="TRANSPOSASE FOR INSERTION SEQUENCE ELEMENT IS1557"/>
    <property type="match status" value="1"/>
</dbReference>
<dbReference type="InterPro" id="IPR002560">
    <property type="entry name" value="Transposase_DDE"/>
</dbReference>
<reference evidence="4" key="1">
    <citation type="submission" date="2013-08" db="EMBL/GenBank/DDBJ databases">
        <authorList>
            <person name="Mendez C."/>
            <person name="Richter M."/>
            <person name="Ferrer M."/>
            <person name="Sanchez J."/>
        </authorList>
    </citation>
    <scope>NUCLEOTIDE SEQUENCE</scope>
</reference>
<feature type="region of interest" description="Disordered" evidence="1">
    <location>
        <begin position="224"/>
        <end position="252"/>
    </location>
</feature>
<feature type="domain" description="Transposase IS204/IS1001/IS1096/IS1165 DDE" evidence="2">
    <location>
        <begin position="61"/>
        <end position="217"/>
    </location>
</feature>
<evidence type="ECO:0000313" key="4">
    <source>
        <dbReference type="EMBL" id="EQD33612.1"/>
    </source>
</evidence>